<organism evidence="8 9">
    <name type="scientific">Sorghum bicolor</name>
    <name type="common">Sorghum</name>
    <name type="synonym">Sorghum vulgare</name>
    <dbReference type="NCBI Taxonomy" id="4558"/>
    <lineage>
        <taxon>Eukaryota</taxon>
        <taxon>Viridiplantae</taxon>
        <taxon>Streptophyta</taxon>
        <taxon>Embryophyta</taxon>
        <taxon>Tracheophyta</taxon>
        <taxon>Spermatophyta</taxon>
        <taxon>Magnoliopsida</taxon>
        <taxon>Liliopsida</taxon>
        <taxon>Poales</taxon>
        <taxon>Poaceae</taxon>
        <taxon>PACMAD clade</taxon>
        <taxon>Panicoideae</taxon>
        <taxon>Andropogonodae</taxon>
        <taxon>Andropogoneae</taxon>
        <taxon>Sorghinae</taxon>
        <taxon>Sorghum</taxon>
    </lineage>
</organism>
<keyword evidence="5" id="KW-0201">Cytochrome c-type biogenesis</keyword>
<evidence type="ECO:0000256" key="5">
    <source>
        <dbReference type="ARBA" id="ARBA00022748"/>
    </source>
</evidence>
<accession>A0A1B6PCQ4</accession>
<sequence>MRRLFLEQFHKQIFPSTPITSFEKHFSCHSHLGSIWISLLVPFPPETFLQNDKESGTLELYYLSAYCLLLAKNPTSTIEWISYILLGSLVLTLLCGYSFSLGSWSHIPQWFEQLTKPNHFTYFINRNLLRTSIETEGFYLLSSNGYSSSCVFETQRSANTSSQFSQGDIDLKHKVC</sequence>
<evidence type="ECO:0000256" key="3">
    <source>
        <dbReference type="ARBA" id="ARBA00022448"/>
    </source>
</evidence>
<evidence type="ECO:0000256" key="7">
    <source>
        <dbReference type="ARBA" id="ARBA00023136"/>
    </source>
</evidence>
<comment type="similarity">
    <text evidence="2">Belongs to the CcmB/CycW/HelB family.</text>
</comment>
<keyword evidence="6" id="KW-1133">Transmembrane helix</keyword>
<evidence type="ECO:0000256" key="2">
    <source>
        <dbReference type="ARBA" id="ARBA00010544"/>
    </source>
</evidence>
<dbReference type="InterPro" id="IPR003544">
    <property type="entry name" value="Cyt_c_biogenesis_CcmB"/>
</dbReference>
<dbReference type="GO" id="GO:0017004">
    <property type="term" value="P:cytochrome complex assembly"/>
    <property type="evidence" value="ECO:0007669"/>
    <property type="project" value="UniProtKB-KW"/>
</dbReference>
<reference evidence="9" key="2">
    <citation type="journal article" date="2018" name="Plant J.">
        <title>The Sorghum bicolor reference genome: improved assembly, gene annotations, a transcriptome atlas, and signatures of genome organization.</title>
        <authorList>
            <person name="McCormick R.F."/>
            <person name="Truong S.K."/>
            <person name="Sreedasyam A."/>
            <person name="Jenkins J."/>
            <person name="Shu S."/>
            <person name="Sims D."/>
            <person name="Kennedy M."/>
            <person name="Amirebrahimi M."/>
            <person name="Weers B.D."/>
            <person name="McKinley B."/>
            <person name="Mattison A."/>
            <person name="Morishige D.T."/>
            <person name="Grimwood J."/>
            <person name="Schmutz J."/>
            <person name="Mullet J.E."/>
        </authorList>
    </citation>
    <scope>NUCLEOTIDE SEQUENCE [LARGE SCALE GENOMIC DNA]</scope>
    <source>
        <strain evidence="9">cv. BTx623</strain>
    </source>
</reference>
<dbReference type="PANTHER" id="PTHR30070:SF1">
    <property type="entry name" value="CYTOCHROME C BIOGENESIS B-RELATED"/>
    <property type="match status" value="1"/>
</dbReference>
<dbReference type="STRING" id="4558.A0A1B6PCQ4"/>
<keyword evidence="3" id="KW-0813">Transport</keyword>
<dbReference type="GO" id="GO:0016020">
    <property type="term" value="C:membrane"/>
    <property type="evidence" value="ECO:0007669"/>
    <property type="project" value="UniProtKB-SubCell"/>
</dbReference>
<proteinExistence type="inferred from homology"/>
<dbReference type="AlphaFoldDB" id="A0A1B6PCQ4"/>
<evidence type="ECO:0000256" key="4">
    <source>
        <dbReference type="ARBA" id="ARBA00022692"/>
    </source>
</evidence>
<keyword evidence="4" id="KW-0812">Transmembrane</keyword>
<dbReference type="GO" id="GO:0015232">
    <property type="term" value="F:heme transmembrane transporter activity"/>
    <property type="evidence" value="ECO:0007669"/>
    <property type="project" value="InterPro"/>
</dbReference>
<gene>
    <name evidence="8" type="ORF">SORBI_3008G096300</name>
</gene>
<reference evidence="8 9" key="1">
    <citation type="journal article" date="2009" name="Nature">
        <title>The Sorghum bicolor genome and the diversification of grasses.</title>
        <authorList>
            <person name="Paterson A.H."/>
            <person name="Bowers J.E."/>
            <person name="Bruggmann R."/>
            <person name="Dubchak I."/>
            <person name="Grimwood J."/>
            <person name="Gundlach H."/>
            <person name="Haberer G."/>
            <person name="Hellsten U."/>
            <person name="Mitros T."/>
            <person name="Poliakov A."/>
            <person name="Schmutz J."/>
            <person name="Spannagl M."/>
            <person name="Tang H."/>
            <person name="Wang X."/>
            <person name="Wicker T."/>
            <person name="Bharti A.K."/>
            <person name="Chapman J."/>
            <person name="Feltus F.A."/>
            <person name="Gowik U."/>
            <person name="Grigoriev I.V."/>
            <person name="Lyons E."/>
            <person name="Maher C.A."/>
            <person name="Martis M."/>
            <person name="Narechania A."/>
            <person name="Otillar R.P."/>
            <person name="Penning B.W."/>
            <person name="Salamov A.A."/>
            <person name="Wang Y."/>
            <person name="Zhang L."/>
            <person name="Carpita N.C."/>
            <person name="Freeling M."/>
            <person name="Gingle A.R."/>
            <person name="Hash C.T."/>
            <person name="Keller B."/>
            <person name="Klein P."/>
            <person name="Kresovich S."/>
            <person name="McCann M.C."/>
            <person name="Ming R."/>
            <person name="Peterson D.G."/>
            <person name="Mehboob-ur-Rahman"/>
            <person name="Ware D."/>
            <person name="Westhoff P."/>
            <person name="Mayer K.F."/>
            <person name="Messing J."/>
            <person name="Rokhsar D.S."/>
        </authorList>
    </citation>
    <scope>NUCLEOTIDE SEQUENCE [LARGE SCALE GENOMIC DNA]</scope>
    <source>
        <strain evidence="9">cv. BTx623</strain>
    </source>
</reference>
<evidence type="ECO:0000313" key="9">
    <source>
        <dbReference type="Proteomes" id="UP000000768"/>
    </source>
</evidence>
<comment type="subcellular location">
    <subcellularLocation>
        <location evidence="1">Membrane</location>
        <topology evidence="1">Multi-pass membrane protein</topology>
    </subcellularLocation>
</comment>
<keyword evidence="9" id="KW-1185">Reference proteome</keyword>
<dbReference type="InParanoid" id="A0A1B6PCQ4"/>
<protein>
    <submittedName>
        <fullName evidence="8">Uncharacterized protein</fullName>
    </submittedName>
</protein>
<evidence type="ECO:0000313" key="8">
    <source>
        <dbReference type="EMBL" id="KXG23448.1"/>
    </source>
</evidence>
<keyword evidence="7" id="KW-0472">Membrane</keyword>
<dbReference type="Proteomes" id="UP000000768">
    <property type="component" value="Chromosome 8"/>
</dbReference>
<name>A0A1B6PCQ4_SORBI</name>
<dbReference type="Gramene" id="KXG23448">
    <property type="protein sequence ID" value="KXG23448"/>
    <property type="gene ID" value="SORBI_3008G096300"/>
</dbReference>
<dbReference type="GO" id="GO:1903607">
    <property type="term" value="P:cytochrome c biosynthetic process"/>
    <property type="evidence" value="ECO:0000318"/>
    <property type="project" value="GO_Central"/>
</dbReference>
<evidence type="ECO:0000256" key="1">
    <source>
        <dbReference type="ARBA" id="ARBA00004141"/>
    </source>
</evidence>
<dbReference type="OMA" id="PTSTIEW"/>
<dbReference type="PANTHER" id="PTHR30070">
    <property type="entry name" value="HEME EXPORTER PROTEIN B"/>
    <property type="match status" value="1"/>
</dbReference>
<evidence type="ECO:0000256" key="6">
    <source>
        <dbReference type="ARBA" id="ARBA00022989"/>
    </source>
</evidence>
<dbReference type="EMBL" id="CM000767">
    <property type="protein sequence ID" value="KXG23448.1"/>
    <property type="molecule type" value="Genomic_DNA"/>
</dbReference>